<sequence>AQIKTPQQINLEELQEYSLIGFGSGIYGEKHHKFLLDLADKLLQVTNKKAFIFSTSAIMGEAKVAQDHSLLRKKLQSKGYMIVDEFSCKGFNTNSFLKLFGGMNKGRPNAIDLKHAEEFARNLQKKMKPNPGLSH</sequence>
<proteinExistence type="predicted"/>
<evidence type="ECO:0000313" key="1">
    <source>
        <dbReference type="EMBL" id="GAH06299.1"/>
    </source>
</evidence>
<feature type="non-terminal residue" evidence="1">
    <location>
        <position position="1"/>
    </location>
</feature>
<dbReference type="SUPFAM" id="SSF52218">
    <property type="entry name" value="Flavoproteins"/>
    <property type="match status" value="1"/>
</dbReference>
<evidence type="ECO:0008006" key="2">
    <source>
        <dbReference type="Google" id="ProtNLM"/>
    </source>
</evidence>
<dbReference type="AlphaFoldDB" id="X1DMR7"/>
<dbReference type="Gene3D" id="3.40.50.360">
    <property type="match status" value="1"/>
</dbReference>
<accession>X1DMR7</accession>
<gene>
    <name evidence="1" type="ORF">S01H4_57264</name>
</gene>
<protein>
    <recommendedName>
        <fullName evidence="2">Flavodoxin domain-containing protein</fullName>
    </recommendedName>
</protein>
<dbReference type="EMBL" id="BART01033285">
    <property type="protein sequence ID" value="GAH06299.1"/>
    <property type="molecule type" value="Genomic_DNA"/>
</dbReference>
<name>X1DMR7_9ZZZZ</name>
<dbReference type="InterPro" id="IPR029039">
    <property type="entry name" value="Flavoprotein-like_sf"/>
</dbReference>
<organism evidence="1">
    <name type="scientific">marine sediment metagenome</name>
    <dbReference type="NCBI Taxonomy" id="412755"/>
    <lineage>
        <taxon>unclassified sequences</taxon>
        <taxon>metagenomes</taxon>
        <taxon>ecological metagenomes</taxon>
    </lineage>
</organism>
<reference evidence="1" key="1">
    <citation type="journal article" date="2014" name="Front. Microbiol.">
        <title>High frequency of phylogenetically diverse reductive dehalogenase-homologous genes in deep subseafloor sedimentary metagenomes.</title>
        <authorList>
            <person name="Kawai M."/>
            <person name="Futagami T."/>
            <person name="Toyoda A."/>
            <person name="Takaki Y."/>
            <person name="Nishi S."/>
            <person name="Hori S."/>
            <person name="Arai W."/>
            <person name="Tsubouchi T."/>
            <person name="Morono Y."/>
            <person name="Uchiyama I."/>
            <person name="Ito T."/>
            <person name="Fujiyama A."/>
            <person name="Inagaki F."/>
            <person name="Takami H."/>
        </authorList>
    </citation>
    <scope>NUCLEOTIDE SEQUENCE</scope>
    <source>
        <strain evidence="1">Expedition CK06-06</strain>
    </source>
</reference>
<comment type="caution">
    <text evidence="1">The sequence shown here is derived from an EMBL/GenBank/DDBJ whole genome shotgun (WGS) entry which is preliminary data.</text>
</comment>